<protein>
    <recommendedName>
        <fullName evidence="3">Integrase, catalytic region, zinc finger, CCHC-type, peptidase aspartic, catalytic</fullName>
    </recommendedName>
</protein>
<evidence type="ECO:0008006" key="3">
    <source>
        <dbReference type="Google" id="ProtNLM"/>
    </source>
</evidence>
<dbReference type="AlphaFoldDB" id="A0A6L2LRE7"/>
<evidence type="ECO:0000256" key="1">
    <source>
        <dbReference type="SAM" id="MobiDB-lite"/>
    </source>
</evidence>
<sequence>MTTLAEHIIVAGAENHSPMLEKSLYDSWTRPMKYSELTEAQQLQDDCYVQATNIILHGLPPDVYVLVNYQEAAKDIWDRGEKLYEYYWRFSQLINDMHTIVMTMQQVQVNTKFLNALPSEWSKFIIDIKLSKSLYTTNYDQFYAFLGQHVRHANEVRIMHERYPDTLALVANSPTLYNPSYLAVPMFEQGEYPIECINKAMAFLSFVASRFPPSNNQLRTSFNPRNQATIQDGRVIIQQVQERQTQSYAGTGNRGIATTSKGNYAAGQPREKLMLAEAQQASQVLDEEQLAFLADPGISEALVAQQTIPHNLAFQTEDLDAYDSNCDDISSAKAVLMKNISSCDRDVLSKSRLHIDSESLNKVSVVVVLDLSKVANLLYSLRDKDLLKSKDPQVFHLHIGNFMPPKPDLSFTGLDEFDDDEENVTQPKIVKKIVRPNIVNKEFVKPRQQEKIATKTVKKVEHNRKNIHRPKDEEGVDCLQNSTIFESLELMGKPKRKNTKVPQSSGSTENVIDEAVHKEWGDRLVRAAITVFSLEAERDSAKVDSSKDEQSLGEDASKQRWKINDIDADEDITLVNDQDNAKMFDVNDLHGEEVFVEKEVADKEVSVAGEVNAACIATTDKGKAIMIEEHVKPKKKKQIRLDEEVALKLQAEVNTFVDFRIEVDEGSSKRAGEITQERSKKQKVDDDKETAKLKKLMEIIPNEEEAVIDAIPLAIKSPKIVDWKIHKEE</sequence>
<feature type="region of interest" description="Disordered" evidence="1">
    <location>
        <begin position="668"/>
        <end position="687"/>
    </location>
</feature>
<proteinExistence type="predicted"/>
<evidence type="ECO:0000313" key="2">
    <source>
        <dbReference type="EMBL" id="GEU64356.1"/>
    </source>
</evidence>
<accession>A0A6L2LRE7</accession>
<comment type="caution">
    <text evidence="2">The sequence shown here is derived from an EMBL/GenBank/DDBJ whole genome shotgun (WGS) entry which is preliminary data.</text>
</comment>
<name>A0A6L2LRE7_TANCI</name>
<organism evidence="2">
    <name type="scientific">Tanacetum cinerariifolium</name>
    <name type="common">Dalmatian daisy</name>
    <name type="synonym">Chrysanthemum cinerariifolium</name>
    <dbReference type="NCBI Taxonomy" id="118510"/>
    <lineage>
        <taxon>Eukaryota</taxon>
        <taxon>Viridiplantae</taxon>
        <taxon>Streptophyta</taxon>
        <taxon>Embryophyta</taxon>
        <taxon>Tracheophyta</taxon>
        <taxon>Spermatophyta</taxon>
        <taxon>Magnoliopsida</taxon>
        <taxon>eudicotyledons</taxon>
        <taxon>Gunneridae</taxon>
        <taxon>Pentapetalae</taxon>
        <taxon>asterids</taxon>
        <taxon>campanulids</taxon>
        <taxon>Asterales</taxon>
        <taxon>Asteraceae</taxon>
        <taxon>Asteroideae</taxon>
        <taxon>Anthemideae</taxon>
        <taxon>Anthemidinae</taxon>
        <taxon>Tanacetum</taxon>
    </lineage>
</organism>
<reference evidence="2" key="1">
    <citation type="journal article" date="2019" name="Sci. Rep.">
        <title>Draft genome of Tanacetum cinerariifolium, the natural source of mosquito coil.</title>
        <authorList>
            <person name="Yamashiro T."/>
            <person name="Shiraishi A."/>
            <person name="Satake H."/>
            <person name="Nakayama K."/>
        </authorList>
    </citation>
    <scope>NUCLEOTIDE SEQUENCE</scope>
</reference>
<dbReference type="EMBL" id="BKCJ010005005">
    <property type="protein sequence ID" value="GEU64356.1"/>
    <property type="molecule type" value="Genomic_DNA"/>
</dbReference>
<gene>
    <name evidence="2" type="ORF">Tci_036334</name>
</gene>